<dbReference type="InterPro" id="IPR050356">
    <property type="entry name" value="SulA_CellDiv_inhibitor"/>
</dbReference>
<name>A0A1J5TDS1_9ZZZZ</name>
<dbReference type="InterPro" id="IPR043128">
    <property type="entry name" value="Rev_trsase/Diguanyl_cyclase"/>
</dbReference>
<evidence type="ECO:0000259" key="2">
    <source>
        <dbReference type="Pfam" id="PF00817"/>
    </source>
</evidence>
<organism evidence="3">
    <name type="scientific">mine drainage metagenome</name>
    <dbReference type="NCBI Taxonomy" id="410659"/>
    <lineage>
        <taxon>unclassified sequences</taxon>
        <taxon>metagenomes</taxon>
        <taxon>ecological metagenomes</taxon>
    </lineage>
</organism>
<protein>
    <submittedName>
        <fullName evidence="3">ImpB/mucB/samB family protein</fullName>
    </submittedName>
</protein>
<feature type="domain" description="UmuC" evidence="2">
    <location>
        <begin position="24"/>
        <end position="148"/>
    </location>
</feature>
<gene>
    <name evidence="3" type="ORF">GALL_42700</name>
</gene>
<evidence type="ECO:0000256" key="1">
    <source>
        <dbReference type="ARBA" id="ARBA00022763"/>
    </source>
</evidence>
<dbReference type="Pfam" id="PF00817">
    <property type="entry name" value="IMS"/>
    <property type="match status" value="1"/>
</dbReference>
<reference evidence="3" key="1">
    <citation type="submission" date="2016-10" db="EMBL/GenBank/DDBJ databases">
        <title>Sequence of Gallionella enrichment culture.</title>
        <authorList>
            <person name="Poehlein A."/>
            <person name="Muehling M."/>
            <person name="Daniel R."/>
        </authorList>
    </citation>
    <scope>NUCLEOTIDE SEQUENCE</scope>
</reference>
<dbReference type="PANTHER" id="PTHR35369:SF2">
    <property type="entry name" value="BLR3025 PROTEIN"/>
    <property type="match status" value="1"/>
</dbReference>
<sequence>MFWLAIHFPALPLEIYSRGGAAPEPLAVIEKQGNRSSVKVCNEAASERGVRAGMHGAAAQVLVTNLVVRVRDLAAEQESLEGLAAWAGSFTPAVSLQPPDGLLIEIGSCLRLHRGFKNLIAQMRSGLNEMGYGACLACAPTPYAAWLLALAGKEVAIRDPAKLEKFLGALPVKWLAQPQDTLDSLEMLGAHTLGDCLHFPRAGMARRFGQSLLDEVDRALGRLPEAREFFVPPPSFSRHLELPSQVHEAEALLFASRRLLLELEGYLNLRQAGVQQFELICRHEDVPDTVLKVGFAQPTRALERMLLLLRETLGRTRLCAPVHTITLHSSLIQTIELSNLDLFQDSTETGDGNLLLERLRIRLGKEGVFSIAPAADHRPELAWRQCGTEDESIPAGKQQRPLWLLPKPMPCHKDRLELQSGPERIESGWWDGMDVARDYYVAQGRNGSRLWVFRDHSSGGWFVHGLFA</sequence>
<dbReference type="CDD" id="cd03468">
    <property type="entry name" value="PolY_like"/>
    <property type="match status" value="1"/>
</dbReference>
<dbReference type="AlphaFoldDB" id="A0A1J5TDS1"/>
<proteinExistence type="predicted"/>
<dbReference type="EMBL" id="MLJW01000011">
    <property type="protein sequence ID" value="OIR14469.1"/>
    <property type="molecule type" value="Genomic_DNA"/>
</dbReference>
<dbReference type="Gene3D" id="3.30.70.270">
    <property type="match status" value="1"/>
</dbReference>
<dbReference type="Gene3D" id="3.40.1170.60">
    <property type="match status" value="1"/>
</dbReference>
<comment type="caution">
    <text evidence="3">The sequence shown here is derived from an EMBL/GenBank/DDBJ whole genome shotgun (WGS) entry which is preliminary data.</text>
</comment>
<dbReference type="PANTHER" id="PTHR35369">
    <property type="entry name" value="BLR3025 PROTEIN-RELATED"/>
    <property type="match status" value="1"/>
</dbReference>
<evidence type="ECO:0000313" key="3">
    <source>
        <dbReference type="EMBL" id="OIR14469.1"/>
    </source>
</evidence>
<accession>A0A1J5TDS1</accession>
<dbReference type="SUPFAM" id="SSF56672">
    <property type="entry name" value="DNA/RNA polymerases"/>
    <property type="match status" value="1"/>
</dbReference>
<dbReference type="GO" id="GO:0006281">
    <property type="term" value="P:DNA repair"/>
    <property type="evidence" value="ECO:0007669"/>
    <property type="project" value="InterPro"/>
</dbReference>
<dbReference type="InterPro" id="IPR043502">
    <property type="entry name" value="DNA/RNA_pol_sf"/>
</dbReference>
<keyword evidence="1" id="KW-0227">DNA damage</keyword>
<dbReference type="InterPro" id="IPR001126">
    <property type="entry name" value="UmuC"/>
</dbReference>